<reference evidence="1 2" key="1">
    <citation type="journal article" date="2023" name="G3 (Bethesda)">
        <title>A haplotype-resolved chromosome-scale genome for Quercus rubra L. provides insights into the genetics of adaptive traits for red oak species.</title>
        <authorList>
            <person name="Kapoor B."/>
            <person name="Jenkins J."/>
            <person name="Schmutz J."/>
            <person name="Zhebentyayeva T."/>
            <person name="Kuelheim C."/>
            <person name="Coggeshall M."/>
            <person name="Heim C."/>
            <person name="Lasky J.R."/>
            <person name="Leites L."/>
            <person name="Islam-Faridi N."/>
            <person name="Romero-Severson J."/>
            <person name="DeLeo V.L."/>
            <person name="Lucas S.M."/>
            <person name="Lazic D."/>
            <person name="Gailing O."/>
            <person name="Carlson J."/>
            <person name="Staton M."/>
        </authorList>
    </citation>
    <scope>NUCLEOTIDE SEQUENCE [LARGE SCALE GENOMIC DNA]</scope>
    <source>
        <strain evidence="1">Pseudo-F2</strain>
    </source>
</reference>
<accession>A0AAN7ILC1</accession>
<dbReference type="SUPFAM" id="SSF56219">
    <property type="entry name" value="DNase I-like"/>
    <property type="match status" value="1"/>
</dbReference>
<dbReference type="Gene3D" id="3.60.10.10">
    <property type="entry name" value="Endonuclease/exonuclease/phosphatase"/>
    <property type="match status" value="1"/>
</dbReference>
<dbReference type="PANTHER" id="PTHR46890">
    <property type="entry name" value="NON-LTR RETROLELEMENT REVERSE TRANSCRIPTASE-LIKE PROTEIN-RELATED"/>
    <property type="match status" value="1"/>
</dbReference>
<keyword evidence="2" id="KW-1185">Reference proteome</keyword>
<evidence type="ECO:0000313" key="2">
    <source>
        <dbReference type="Proteomes" id="UP001324115"/>
    </source>
</evidence>
<dbReference type="AlphaFoldDB" id="A0AAN7ILC1"/>
<organism evidence="1 2">
    <name type="scientific">Quercus rubra</name>
    <name type="common">Northern red oak</name>
    <name type="synonym">Quercus borealis</name>
    <dbReference type="NCBI Taxonomy" id="3512"/>
    <lineage>
        <taxon>Eukaryota</taxon>
        <taxon>Viridiplantae</taxon>
        <taxon>Streptophyta</taxon>
        <taxon>Embryophyta</taxon>
        <taxon>Tracheophyta</taxon>
        <taxon>Spermatophyta</taxon>
        <taxon>Magnoliopsida</taxon>
        <taxon>eudicotyledons</taxon>
        <taxon>Gunneridae</taxon>
        <taxon>Pentapetalae</taxon>
        <taxon>rosids</taxon>
        <taxon>fabids</taxon>
        <taxon>Fagales</taxon>
        <taxon>Fagaceae</taxon>
        <taxon>Quercus</taxon>
    </lineage>
</organism>
<gene>
    <name evidence="1" type="ORF">RGQ29_027460</name>
</gene>
<dbReference type="Proteomes" id="UP001324115">
    <property type="component" value="Unassembled WGS sequence"/>
</dbReference>
<sequence length="371" mass="42580">MGLWILPLEGGLFTWSNSSSTSRINRFLFSPALVDHFTHFSQKRLPRALSDHFPILLESGRHKRGRPPFRFENMWLKADGFLDKVKSWWENYLFQGSPSFILAKKLAALKSDLKKWNESDFGNISVKKQQLWCKLNVLDVKEDSQSLFDEEKREQSTLRADLEKAALLEEISWRQKFKILFLKEGDSNTRFFHRIANSNRRNNCIDSLMIDGALSTNQDRIVDHVEQFFKNLFSEQQVQHPFSDILDFPCISGDNAAWLENPFEEAEVLNVIMEFNGDKSPGPDGFSMAFFQACWGILKSDIMAVFHHFHVSCQFEKSLNATFIALIPKKAAAVEIKDFRPISLVGGVYKILAKVLASRLRLVLGEIISAP</sequence>
<comment type="caution">
    <text evidence="1">The sequence shown here is derived from an EMBL/GenBank/DDBJ whole genome shotgun (WGS) entry which is preliminary data.</text>
</comment>
<name>A0AAN7ILC1_QUERU</name>
<protein>
    <recommendedName>
        <fullName evidence="3">Reverse transcriptase</fullName>
    </recommendedName>
</protein>
<dbReference type="PANTHER" id="PTHR46890:SF50">
    <property type="entry name" value="RNA-DIRECTED DNA POLYMERASE, EUKARYOTA, REVERSE TRANSCRIPTASE ZINC-BINDING DOMAIN PROTEIN-RELATED"/>
    <property type="match status" value="1"/>
</dbReference>
<evidence type="ECO:0000313" key="1">
    <source>
        <dbReference type="EMBL" id="KAK4576937.1"/>
    </source>
</evidence>
<dbReference type="InterPro" id="IPR052343">
    <property type="entry name" value="Retrotransposon-Effector_Assoc"/>
</dbReference>
<proteinExistence type="predicted"/>
<dbReference type="EMBL" id="JAXUIC010000008">
    <property type="protein sequence ID" value="KAK4576937.1"/>
    <property type="molecule type" value="Genomic_DNA"/>
</dbReference>
<evidence type="ECO:0008006" key="3">
    <source>
        <dbReference type="Google" id="ProtNLM"/>
    </source>
</evidence>
<dbReference type="InterPro" id="IPR036691">
    <property type="entry name" value="Endo/exonu/phosph_ase_sf"/>
</dbReference>